<dbReference type="Pfam" id="PF19258">
    <property type="entry name" value="KxYKxGKxW_sig"/>
    <property type="match status" value="1"/>
</dbReference>
<feature type="compositionally biased region" description="Low complexity" evidence="2">
    <location>
        <begin position="169"/>
        <end position="200"/>
    </location>
</feature>
<feature type="domain" description="LysM" evidence="4">
    <location>
        <begin position="121"/>
        <end position="165"/>
    </location>
</feature>
<dbReference type="SMART" id="SM00257">
    <property type="entry name" value="LysM"/>
    <property type="match status" value="2"/>
</dbReference>
<dbReference type="Pfam" id="PF01476">
    <property type="entry name" value="LysM"/>
    <property type="match status" value="2"/>
</dbReference>
<evidence type="ECO:0000313" key="5">
    <source>
        <dbReference type="EMBL" id="TYC50226.1"/>
    </source>
</evidence>
<accession>A0A6C2C9B4</accession>
<feature type="domain" description="LysM" evidence="4">
    <location>
        <begin position="60"/>
        <end position="104"/>
    </location>
</feature>
<dbReference type="InterPro" id="IPR014044">
    <property type="entry name" value="CAP_dom"/>
</dbReference>
<dbReference type="Pfam" id="PF00188">
    <property type="entry name" value="CAP"/>
    <property type="match status" value="1"/>
</dbReference>
<keyword evidence="6" id="KW-1185">Reference proteome</keyword>
<dbReference type="InterPro" id="IPR036779">
    <property type="entry name" value="LysM_dom_sf"/>
</dbReference>
<dbReference type="CDD" id="cd00118">
    <property type="entry name" value="LysM"/>
    <property type="match status" value="2"/>
</dbReference>
<protein>
    <submittedName>
        <fullName evidence="5">LysM peptidoglycan-binding domain-containing protein</fullName>
    </submittedName>
</protein>
<dbReference type="PANTHER" id="PTHR33734">
    <property type="entry name" value="LYSM DOMAIN-CONTAINING GPI-ANCHORED PROTEIN 2"/>
    <property type="match status" value="1"/>
</dbReference>
<reference evidence="5 6" key="1">
    <citation type="submission" date="2019-01" db="EMBL/GenBank/DDBJ databases">
        <title>Weissella sp. nov., a novel lactic acid bacterium isolated from animal feces.</title>
        <authorList>
            <person name="Wang L.-T."/>
        </authorList>
    </citation>
    <scope>NUCLEOTIDE SEQUENCE [LARGE SCALE GENOMIC DNA]</scope>
    <source>
        <strain evidence="5 6">8H-2</strain>
    </source>
</reference>
<dbReference type="AlphaFoldDB" id="A0A6C2C9B4"/>
<dbReference type="Gene3D" id="3.40.33.10">
    <property type="entry name" value="CAP"/>
    <property type="match status" value="1"/>
</dbReference>
<comment type="caution">
    <text evidence="5">The sequence shown here is derived from an EMBL/GenBank/DDBJ whole genome shotgun (WGS) entry which is preliminary data.</text>
</comment>
<keyword evidence="1 3" id="KW-0732">Signal</keyword>
<gene>
    <name evidence="5" type="ORF">ESZ50_03995</name>
</gene>
<dbReference type="PROSITE" id="PS51782">
    <property type="entry name" value="LYSM"/>
    <property type="match status" value="2"/>
</dbReference>
<dbReference type="InterPro" id="IPR035940">
    <property type="entry name" value="CAP_sf"/>
</dbReference>
<evidence type="ECO:0000259" key="4">
    <source>
        <dbReference type="PROSITE" id="PS51782"/>
    </source>
</evidence>
<dbReference type="RefSeq" id="WP_148622308.1">
    <property type="nucleotide sequence ID" value="NZ_SDGZ01000010.1"/>
</dbReference>
<dbReference type="OrthoDB" id="1654978at2"/>
<sequence length="324" mass="32987">MTKKMYKAGKNWVIATALAVVAAAPLLNMTTASANSTANKSAWKANSVADVKNSMSSTDGTYIVKSGDTVSAIASARNVSIDQIVTANNLADANMISIGETLNFTASQTANNSSDANVTATEYTVAQGDTLSTIAGATGLTVDQLMAFNGLTNADYLSVGQVLELTGNSQTTDDTSATATVDNSTATETPSTPAATPVAQVTTPSVATSTADTTSSADGTLNALNALRQANGLAPLQWDAGLAARATSRAAQTAASGIPADHWHTGGEVIAIGFAAGNTVVNAWFNETNMTTATGSGHHDWEMNSGYTHVGFGYVNGVIVGEAY</sequence>
<evidence type="ECO:0000256" key="3">
    <source>
        <dbReference type="SAM" id="SignalP"/>
    </source>
</evidence>
<feature type="chain" id="PRO_5025458493" evidence="3">
    <location>
        <begin position="35"/>
        <end position="324"/>
    </location>
</feature>
<proteinExistence type="predicted"/>
<dbReference type="PANTHER" id="PTHR33734:SF22">
    <property type="entry name" value="MEMBRANE-BOUND LYTIC MUREIN TRANSGLYCOSYLASE D"/>
    <property type="match status" value="1"/>
</dbReference>
<dbReference type="Proteomes" id="UP000371977">
    <property type="component" value="Unassembled WGS sequence"/>
</dbReference>
<dbReference type="InterPro" id="IPR022263">
    <property type="entry name" value="KxYKxGKxW"/>
</dbReference>
<evidence type="ECO:0000256" key="2">
    <source>
        <dbReference type="SAM" id="MobiDB-lite"/>
    </source>
</evidence>
<evidence type="ECO:0000313" key="6">
    <source>
        <dbReference type="Proteomes" id="UP000371977"/>
    </source>
</evidence>
<dbReference type="NCBIfam" id="TIGR03715">
    <property type="entry name" value="KxYKxGKxW"/>
    <property type="match status" value="1"/>
</dbReference>
<dbReference type="SUPFAM" id="SSF55797">
    <property type="entry name" value="PR-1-like"/>
    <property type="match status" value="1"/>
</dbReference>
<name>A0A6C2C9B4_9LACO</name>
<feature type="signal peptide" evidence="3">
    <location>
        <begin position="1"/>
        <end position="34"/>
    </location>
</feature>
<evidence type="ECO:0000256" key="1">
    <source>
        <dbReference type="ARBA" id="ARBA00022729"/>
    </source>
</evidence>
<dbReference type="EMBL" id="SDGZ01000010">
    <property type="protein sequence ID" value="TYC50226.1"/>
    <property type="molecule type" value="Genomic_DNA"/>
</dbReference>
<dbReference type="Gene3D" id="3.10.350.10">
    <property type="entry name" value="LysM domain"/>
    <property type="match status" value="2"/>
</dbReference>
<dbReference type="CDD" id="cd05379">
    <property type="entry name" value="CAP_bacterial"/>
    <property type="match status" value="1"/>
</dbReference>
<feature type="region of interest" description="Disordered" evidence="2">
    <location>
        <begin position="168"/>
        <end position="200"/>
    </location>
</feature>
<dbReference type="InterPro" id="IPR018392">
    <property type="entry name" value="LysM"/>
</dbReference>
<dbReference type="SUPFAM" id="SSF54106">
    <property type="entry name" value="LysM domain"/>
    <property type="match status" value="2"/>
</dbReference>
<organism evidence="5 6">
    <name type="scientific">Weissella muntiaci</name>
    <dbReference type="NCBI Taxonomy" id="2508881"/>
    <lineage>
        <taxon>Bacteria</taxon>
        <taxon>Bacillati</taxon>
        <taxon>Bacillota</taxon>
        <taxon>Bacilli</taxon>
        <taxon>Lactobacillales</taxon>
        <taxon>Lactobacillaceae</taxon>
        <taxon>Weissella</taxon>
    </lineage>
</organism>